<dbReference type="Proteomes" id="UP000823561">
    <property type="component" value="Chromosome 23"/>
</dbReference>
<reference evidence="8" key="1">
    <citation type="submission" date="2020-10" db="EMBL/GenBank/DDBJ databases">
        <title>Chromosome-scale genome assembly of the Allis shad, Alosa alosa.</title>
        <authorList>
            <person name="Margot Z."/>
            <person name="Christophe K."/>
            <person name="Cabau C."/>
            <person name="Louis A."/>
            <person name="Berthelot C."/>
            <person name="Parey E."/>
            <person name="Roest Crollius H."/>
            <person name="Montfort J."/>
            <person name="Robinson-Rechavi M."/>
            <person name="Bucao C."/>
            <person name="Bouchez O."/>
            <person name="Gislard M."/>
            <person name="Lluch J."/>
            <person name="Milhes M."/>
            <person name="Lampietro C."/>
            <person name="Lopez Roques C."/>
            <person name="Donnadieu C."/>
            <person name="Braasch I."/>
            <person name="Desvignes T."/>
            <person name="Postlethwait J."/>
            <person name="Bobe J."/>
            <person name="Guiguen Y."/>
        </authorList>
    </citation>
    <scope>NUCLEOTIDE SEQUENCE</scope>
    <source>
        <strain evidence="8">M-15738</strain>
        <tissue evidence="8">Blood</tissue>
    </source>
</reference>
<proteinExistence type="inferred from homology"/>
<dbReference type="PANTHER" id="PTHR13402:SF6">
    <property type="entry name" value="SECRETORY 16, ISOFORM I"/>
    <property type="match status" value="1"/>
</dbReference>
<evidence type="ECO:0000256" key="4">
    <source>
        <dbReference type="ARBA" id="ARBA00022824"/>
    </source>
</evidence>
<name>A0AAV6FHB7_9TELE</name>
<accession>A0AAV6FHB7</accession>
<keyword evidence="5" id="KW-0931">ER-Golgi transport</keyword>
<evidence type="ECO:0000256" key="1">
    <source>
        <dbReference type="ARBA" id="ARBA00004240"/>
    </source>
</evidence>
<keyword evidence="3" id="KW-0813">Transport</keyword>
<dbReference type="GO" id="GO:0012507">
    <property type="term" value="C:ER to Golgi transport vesicle membrane"/>
    <property type="evidence" value="ECO:0007669"/>
    <property type="project" value="TreeGrafter"/>
</dbReference>
<comment type="subcellular location">
    <subcellularLocation>
        <location evidence="1">Endoplasmic reticulum</location>
    </subcellularLocation>
</comment>
<evidence type="ECO:0000313" key="8">
    <source>
        <dbReference type="EMBL" id="KAG5262073.1"/>
    </source>
</evidence>
<evidence type="ECO:0000313" key="9">
    <source>
        <dbReference type="Proteomes" id="UP000823561"/>
    </source>
</evidence>
<dbReference type="GO" id="GO:0070973">
    <property type="term" value="P:protein localization to endoplasmic reticulum exit site"/>
    <property type="evidence" value="ECO:0007669"/>
    <property type="project" value="TreeGrafter"/>
</dbReference>
<keyword evidence="4" id="KW-0256">Endoplasmic reticulum</keyword>
<evidence type="ECO:0000256" key="3">
    <source>
        <dbReference type="ARBA" id="ARBA00022448"/>
    </source>
</evidence>
<dbReference type="GO" id="GO:0007030">
    <property type="term" value="P:Golgi organization"/>
    <property type="evidence" value="ECO:0007669"/>
    <property type="project" value="TreeGrafter"/>
</dbReference>
<evidence type="ECO:0000256" key="5">
    <source>
        <dbReference type="ARBA" id="ARBA00022892"/>
    </source>
</evidence>
<protein>
    <recommendedName>
        <fullName evidence="7">Sec16 Sec23-binding domain-containing protein</fullName>
    </recommendedName>
</protein>
<feature type="region of interest" description="Disordered" evidence="6">
    <location>
        <begin position="441"/>
        <end position="471"/>
    </location>
</feature>
<dbReference type="Gene3D" id="1.25.40.1030">
    <property type="match status" value="1"/>
</dbReference>
<dbReference type="GO" id="GO:0016192">
    <property type="term" value="P:vesicle-mediated transport"/>
    <property type="evidence" value="ECO:0007669"/>
    <property type="project" value="UniProtKB-KW"/>
</dbReference>
<comment type="caution">
    <text evidence="8">The sequence shown here is derived from an EMBL/GenBank/DDBJ whole genome shotgun (WGS) entry which is preliminary data.</text>
</comment>
<dbReference type="AlphaFoldDB" id="A0AAV6FHB7"/>
<dbReference type="EMBL" id="JADWDJ010000023">
    <property type="protein sequence ID" value="KAG5262073.1"/>
    <property type="molecule type" value="Genomic_DNA"/>
</dbReference>
<comment type="similarity">
    <text evidence="2">Belongs to the SEC16 family.</text>
</comment>
<dbReference type="InterPro" id="IPR024298">
    <property type="entry name" value="Sec16_Sec23-bd"/>
</dbReference>
<evidence type="ECO:0000259" key="7">
    <source>
        <dbReference type="Pfam" id="PF12931"/>
    </source>
</evidence>
<keyword evidence="9" id="KW-1185">Reference proteome</keyword>
<gene>
    <name evidence="8" type="ORF">AALO_G00291870</name>
</gene>
<feature type="domain" description="Sec16 Sec23-binding" evidence="7">
    <location>
        <begin position="180"/>
        <end position="387"/>
    </location>
</feature>
<dbReference type="PANTHER" id="PTHR13402">
    <property type="entry name" value="RGPR-RELATED"/>
    <property type="match status" value="1"/>
</dbReference>
<organism evidence="8 9">
    <name type="scientific">Alosa alosa</name>
    <name type="common">allis shad</name>
    <dbReference type="NCBI Taxonomy" id="278164"/>
    <lineage>
        <taxon>Eukaryota</taxon>
        <taxon>Metazoa</taxon>
        <taxon>Chordata</taxon>
        <taxon>Craniata</taxon>
        <taxon>Vertebrata</taxon>
        <taxon>Euteleostomi</taxon>
        <taxon>Actinopterygii</taxon>
        <taxon>Neopterygii</taxon>
        <taxon>Teleostei</taxon>
        <taxon>Clupei</taxon>
        <taxon>Clupeiformes</taxon>
        <taxon>Clupeoidei</taxon>
        <taxon>Clupeidae</taxon>
        <taxon>Alosa</taxon>
    </lineage>
</organism>
<sequence>MHRIDSLDLAGCHKRHLKPSKLFKAIRKQGLLPKQVQNLRTCDYVDPSRDQGLGDAPSRVFKTPPETLQRSVKQDQVLPIQHFAYKTDWKDYLGPFDMGVTYTVSIYKFAMKKWQRCLRTTWLMDKEAAGLVWGLLALVCRETRRVMGQHIAKLLISNPLAFEKDENLLSSGEGHQALVNLIIFGKKEEAEQLAKRDALWDHWVILKGFAKGSCDAIVLRLIEHLKANDPMKTYFQILMGKVPAAACEWGKNSWGDWRPHLAMVLCYMNQNILKKDIMETMAETLASHGKPNSAYLCDIIMHLHCGIFLEWSKLRIRGIRSRPFLRSTRAAVERMEVYDYVLGLRTDQPFISEYQHYRTLYSRMLLRAGYIQQALHFCESVGTTLIYSADVNRRFLADFVKLCSEFHVSQRDFIAPRWMYILRDMAERIILNKEHRSAAIKAPEDVKKKQKKRRTRDASGGSAALDASASAEKRCISTHMMKHTQAEREQGQRKARDHLLPAAEILISDTSLNQKKIRVWCFMS</sequence>
<feature type="compositionally biased region" description="Low complexity" evidence="6">
    <location>
        <begin position="458"/>
        <end position="470"/>
    </location>
</feature>
<evidence type="ECO:0000256" key="6">
    <source>
        <dbReference type="SAM" id="MobiDB-lite"/>
    </source>
</evidence>
<dbReference type="GO" id="GO:0070971">
    <property type="term" value="C:endoplasmic reticulum exit site"/>
    <property type="evidence" value="ECO:0007669"/>
    <property type="project" value="TreeGrafter"/>
</dbReference>
<evidence type="ECO:0000256" key="2">
    <source>
        <dbReference type="ARBA" id="ARBA00005927"/>
    </source>
</evidence>
<dbReference type="Pfam" id="PF12931">
    <property type="entry name" value="TPR_Sec16"/>
    <property type="match status" value="1"/>
</dbReference>